<feature type="transmembrane region" description="Helical" evidence="6">
    <location>
        <begin position="200"/>
        <end position="220"/>
    </location>
</feature>
<dbReference type="GO" id="GO:0016020">
    <property type="term" value="C:membrane"/>
    <property type="evidence" value="ECO:0007669"/>
    <property type="project" value="UniProtKB-SubCell"/>
</dbReference>
<sequence>MLMAMKKLVLSKKIHSPPLNSSNITEEDKEDAVAIWGALKTRTFWNLWICMVLSASAGLNVVTVYKMYGNTFDTLQDDSYLALVGGIGSIANGLGRTFWGMLQDKLGSKRPFMLLTTVQGVMMLSYPFMVHSRISFGLATFIFFLCLGGNFAMAPGICAKLFGAEAGPKVFSVLFSAFAVAAIFGTALNRRFLASYGFEFVFNFMAIVSLISAISISFLGKI</sequence>
<evidence type="ECO:0000259" key="7">
    <source>
        <dbReference type="PROSITE" id="PS50850"/>
    </source>
</evidence>
<evidence type="ECO:0000313" key="8">
    <source>
        <dbReference type="EMBL" id="CAD9314050.1"/>
    </source>
</evidence>
<proteinExistence type="predicted"/>
<dbReference type="InterPro" id="IPR011701">
    <property type="entry name" value="MFS"/>
</dbReference>
<name>A0A7S1VXJ4_9STRA</name>
<keyword evidence="3 6" id="KW-0812">Transmembrane</keyword>
<dbReference type="Gene3D" id="1.20.1250.20">
    <property type="entry name" value="MFS general substrate transporter like domains"/>
    <property type="match status" value="1"/>
</dbReference>
<feature type="transmembrane region" description="Helical" evidence="6">
    <location>
        <begin position="170"/>
        <end position="188"/>
    </location>
</feature>
<dbReference type="InterPro" id="IPR052983">
    <property type="entry name" value="MFS_Riboflavin_Transporter"/>
</dbReference>
<dbReference type="PANTHER" id="PTHR43385">
    <property type="entry name" value="RIBOFLAVIN TRANSPORTER RIBJ"/>
    <property type="match status" value="1"/>
</dbReference>
<feature type="transmembrane region" description="Helical" evidence="6">
    <location>
        <begin position="111"/>
        <end position="128"/>
    </location>
</feature>
<dbReference type="EMBL" id="HBGN01000728">
    <property type="protein sequence ID" value="CAD9314050.1"/>
    <property type="molecule type" value="Transcribed_RNA"/>
</dbReference>
<dbReference type="Pfam" id="PF07690">
    <property type="entry name" value="MFS_1"/>
    <property type="match status" value="1"/>
</dbReference>
<comment type="subcellular location">
    <subcellularLocation>
        <location evidence="1">Membrane</location>
        <topology evidence="1">Multi-pass membrane protein</topology>
    </subcellularLocation>
</comment>
<evidence type="ECO:0000256" key="2">
    <source>
        <dbReference type="ARBA" id="ARBA00022448"/>
    </source>
</evidence>
<evidence type="ECO:0000256" key="3">
    <source>
        <dbReference type="ARBA" id="ARBA00022692"/>
    </source>
</evidence>
<dbReference type="SUPFAM" id="SSF103473">
    <property type="entry name" value="MFS general substrate transporter"/>
    <property type="match status" value="1"/>
</dbReference>
<evidence type="ECO:0000256" key="1">
    <source>
        <dbReference type="ARBA" id="ARBA00004141"/>
    </source>
</evidence>
<accession>A0A7S1VXJ4</accession>
<dbReference type="GO" id="GO:0022857">
    <property type="term" value="F:transmembrane transporter activity"/>
    <property type="evidence" value="ECO:0007669"/>
    <property type="project" value="InterPro"/>
</dbReference>
<dbReference type="PANTHER" id="PTHR43385:SF1">
    <property type="entry name" value="RIBOFLAVIN TRANSPORTER RIBJ"/>
    <property type="match status" value="1"/>
</dbReference>
<feature type="transmembrane region" description="Helical" evidence="6">
    <location>
        <begin position="80"/>
        <end position="99"/>
    </location>
</feature>
<keyword evidence="4 6" id="KW-1133">Transmembrane helix</keyword>
<gene>
    <name evidence="8" type="ORF">DBRI1063_LOCUS456</name>
</gene>
<feature type="domain" description="Major facilitator superfamily (MFS) profile" evidence="7">
    <location>
        <begin position="1"/>
        <end position="222"/>
    </location>
</feature>
<evidence type="ECO:0000256" key="6">
    <source>
        <dbReference type="SAM" id="Phobius"/>
    </source>
</evidence>
<reference evidence="8" key="1">
    <citation type="submission" date="2021-01" db="EMBL/GenBank/DDBJ databases">
        <authorList>
            <person name="Corre E."/>
            <person name="Pelletier E."/>
            <person name="Niang G."/>
            <person name="Scheremetjew M."/>
            <person name="Finn R."/>
            <person name="Kale V."/>
            <person name="Holt S."/>
            <person name="Cochrane G."/>
            <person name="Meng A."/>
            <person name="Brown T."/>
            <person name="Cohen L."/>
        </authorList>
    </citation>
    <scope>NUCLEOTIDE SEQUENCE</scope>
    <source>
        <strain evidence="8">Pop2</strain>
    </source>
</reference>
<dbReference type="InterPro" id="IPR020846">
    <property type="entry name" value="MFS_dom"/>
</dbReference>
<evidence type="ECO:0000256" key="5">
    <source>
        <dbReference type="ARBA" id="ARBA00023136"/>
    </source>
</evidence>
<feature type="transmembrane region" description="Helical" evidence="6">
    <location>
        <begin position="134"/>
        <end position="158"/>
    </location>
</feature>
<dbReference type="PROSITE" id="PS50850">
    <property type="entry name" value="MFS"/>
    <property type="match status" value="1"/>
</dbReference>
<keyword evidence="2" id="KW-0813">Transport</keyword>
<protein>
    <recommendedName>
        <fullName evidence="7">Major facilitator superfamily (MFS) profile domain-containing protein</fullName>
    </recommendedName>
</protein>
<feature type="transmembrane region" description="Helical" evidence="6">
    <location>
        <begin position="45"/>
        <end position="68"/>
    </location>
</feature>
<evidence type="ECO:0000256" key="4">
    <source>
        <dbReference type="ARBA" id="ARBA00022989"/>
    </source>
</evidence>
<organism evidence="8">
    <name type="scientific">Ditylum brightwellii</name>
    <dbReference type="NCBI Taxonomy" id="49249"/>
    <lineage>
        <taxon>Eukaryota</taxon>
        <taxon>Sar</taxon>
        <taxon>Stramenopiles</taxon>
        <taxon>Ochrophyta</taxon>
        <taxon>Bacillariophyta</taxon>
        <taxon>Mediophyceae</taxon>
        <taxon>Lithodesmiophycidae</taxon>
        <taxon>Lithodesmiales</taxon>
        <taxon>Lithodesmiaceae</taxon>
        <taxon>Ditylum</taxon>
    </lineage>
</organism>
<dbReference type="InterPro" id="IPR036259">
    <property type="entry name" value="MFS_trans_sf"/>
</dbReference>
<keyword evidence="5 6" id="KW-0472">Membrane</keyword>
<dbReference type="AlphaFoldDB" id="A0A7S1VXJ4"/>